<reference evidence="3" key="1">
    <citation type="submission" date="2018-04" db="EMBL/GenBank/DDBJ databases">
        <authorList>
            <person name="Cornet L."/>
        </authorList>
    </citation>
    <scope>NUCLEOTIDE SEQUENCE [LARGE SCALE GENOMIC DNA]</scope>
</reference>
<dbReference type="Pfam" id="PF03372">
    <property type="entry name" value="Exo_endo_phos"/>
    <property type="match status" value="1"/>
</dbReference>
<dbReference type="PANTHER" id="PTHR14859:SF1">
    <property type="entry name" value="PGAP2-INTERACTING PROTEIN"/>
    <property type="match status" value="1"/>
</dbReference>
<dbReference type="InterPro" id="IPR005135">
    <property type="entry name" value="Endo/exonuclease/phosphatase"/>
</dbReference>
<dbReference type="AlphaFoldDB" id="A0A2W4TX39"/>
<keyword evidence="2" id="KW-0378">Hydrolase</keyword>
<protein>
    <submittedName>
        <fullName evidence="2">Metal-dependent hydrolase</fullName>
    </submittedName>
</protein>
<proteinExistence type="predicted"/>
<dbReference type="GO" id="GO:0016020">
    <property type="term" value="C:membrane"/>
    <property type="evidence" value="ECO:0007669"/>
    <property type="project" value="GOC"/>
</dbReference>
<dbReference type="InterPro" id="IPR036691">
    <property type="entry name" value="Endo/exonu/phosph_ase_sf"/>
</dbReference>
<sequence length="348" mass="39191">MKTLKWLGLLIGLPSVAIALFYVWASASTQDPKTYAQTVSYAPGGLNTGAVRYLDQGYTIVSYNIGYLSGLANNTTEKLERSFYDQNQQRAIAAIKSVNPDIVAFQEIDFGSKRSYGVNQVEAIARATQLYNGATVTSWDKNYVPFPYWPPAAHFGKMLSGQAILTHPWFSIQENRRFVLEQVADKPFFYKAFYLDRLAQVTQVTLIDQPVIVINVHLEAFEEQTRVNQTKFVRELAEDYAKTYPVIVVGDFNSALNRPTFVSAEGDTYEETQFSIKEMLASEQLAPAVPPSEWNGKNVTFLADKPEYKLDYMFYTPSTIEVLETSVVTAAGESSDHLPIAMRFRLKE</sequence>
<dbReference type="EMBL" id="QBMC01000180">
    <property type="protein sequence ID" value="PZO11507.1"/>
    <property type="molecule type" value="Genomic_DNA"/>
</dbReference>
<organism evidence="2 3">
    <name type="scientific">Leptolyngbya foveolarum</name>
    <dbReference type="NCBI Taxonomy" id="47253"/>
    <lineage>
        <taxon>Bacteria</taxon>
        <taxon>Bacillati</taxon>
        <taxon>Cyanobacteriota</taxon>
        <taxon>Cyanophyceae</taxon>
        <taxon>Leptolyngbyales</taxon>
        <taxon>Leptolyngbyaceae</taxon>
        <taxon>Leptolyngbya group</taxon>
        <taxon>Leptolyngbya</taxon>
    </lineage>
</organism>
<feature type="domain" description="Endonuclease/exonuclease/phosphatase" evidence="1">
    <location>
        <begin position="87"/>
        <end position="337"/>
    </location>
</feature>
<dbReference type="Proteomes" id="UP000249354">
    <property type="component" value="Unassembled WGS sequence"/>
</dbReference>
<dbReference type="InterPro" id="IPR051916">
    <property type="entry name" value="GPI-anchor_lipid_remodeler"/>
</dbReference>
<evidence type="ECO:0000313" key="3">
    <source>
        <dbReference type="Proteomes" id="UP000249354"/>
    </source>
</evidence>
<reference evidence="2 3" key="2">
    <citation type="submission" date="2018-06" db="EMBL/GenBank/DDBJ databases">
        <title>Metagenomic assembly of (sub)arctic Cyanobacteria and their associated microbiome from non-axenic cultures.</title>
        <authorList>
            <person name="Baurain D."/>
        </authorList>
    </citation>
    <scope>NUCLEOTIDE SEQUENCE [LARGE SCALE GENOMIC DNA]</scope>
    <source>
        <strain evidence="2">ULC129bin1</strain>
    </source>
</reference>
<accession>A0A2W4TX39</accession>
<evidence type="ECO:0000313" key="2">
    <source>
        <dbReference type="EMBL" id="PZO11507.1"/>
    </source>
</evidence>
<dbReference type="GO" id="GO:0006506">
    <property type="term" value="P:GPI anchor biosynthetic process"/>
    <property type="evidence" value="ECO:0007669"/>
    <property type="project" value="TreeGrafter"/>
</dbReference>
<dbReference type="PANTHER" id="PTHR14859">
    <property type="entry name" value="CALCOFLUOR WHITE HYPERSENSITIVE PROTEIN PRECURSOR"/>
    <property type="match status" value="1"/>
</dbReference>
<name>A0A2W4TX39_9CYAN</name>
<gene>
    <name evidence="2" type="ORF">DCF25_19250</name>
</gene>
<dbReference type="Gene3D" id="3.60.10.10">
    <property type="entry name" value="Endonuclease/exonuclease/phosphatase"/>
    <property type="match status" value="1"/>
</dbReference>
<comment type="caution">
    <text evidence="2">The sequence shown here is derived from an EMBL/GenBank/DDBJ whole genome shotgun (WGS) entry which is preliminary data.</text>
</comment>
<dbReference type="GO" id="GO:0016787">
    <property type="term" value="F:hydrolase activity"/>
    <property type="evidence" value="ECO:0007669"/>
    <property type="project" value="UniProtKB-KW"/>
</dbReference>
<evidence type="ECO:0000259" key="1">
    <source>
        <dbReference type="Pfam" id="PF03372"/>
    </source>
</evidence>
<dbReference type="SUPFAM" id="SSF56219">
    <property type="entry name" value="DNase I-like"/>
    <property type="match status" value="1"/>
</dbReference>